<keyword evidence="3" id="KW-1185">Reference proteome</keyword>
<evidence type="ECO:0000313" key="3">
    <source>
        <dbReference type="Proteomes" id="UP000770661"/>
    </source>
</evidence>
<feature type="compositionally biased region" description="Polar residues" evidence="1">
    <location>
        <begin position="130"/>
        <end position="141"/>
    </location>
</feature>
<feature type="region of interest" description="Disordered" evidence="1">
    <location>
        <begin position="109"/>
        <end position="158"/>
    </location>
</feature>
<dbReference type="EMBL" id="JACEEZ010025658">
    <property type="protein sequence ID" value="KAG0698758.1"/>
    <property type="molecule type" value="Genomic_DNA"/>
</dbReference>
<protein>
    <submittedName>
        <fullName evidence="2">Uncharacterized protein</fullName>
    </submittedName>
</protein>
<name>A0A8J8WBY6_CHIOP</name>
<dbReference type="Proteomes" id="UP000770661">
    <property type="component" value="Unassembled WGS sequence"/>
</dbReference>
<feature type="compositionally biased region" description="Polar residues" evidence="1">
    <location>
        <begin position="74"/>
        <end position="95"/>
    </location>
</feature>
<gene>
    <name evidence="2" type="ORF">GWK47_025977</name>
</gene>
<feature type="region of interest" description="Disordered" evidence="1">
    <location>
        <begin position="212"/>
        <end position="259"/>
    </location>
</feature>
<feature type="compositionally biased region" description="Low complexity" evidence="1">
    <location>
        <begin position="305"/>
        <end position="315"/>
    </location>
</feature>
<reference evidence="2" key="1">
    <citation type="submission" date="2020-07" db="EMBL/GenBank/DDBJ databases">
        <title>The High-quality genome of the commercially important snow crab, Chionoecetes opilio.</title>
        <authorList>
            <person name="Jeong J.-H."/>
            <person name="Ryu S."/>
        </authorList>
    </citation>
    <scope>NUCLEOTIDE SEQUENCE</scope>
    <source>
        <strain evidence="2">MADBK_172401_WGS</strain>
        <tissue evidence="2">Digestive gland</tissue>
    </source>
</reference>
<organism evidence="2 3">
    <name type="scientific">Chionoecetes opilio</name>
    <name type="common">Atlantic snow crab</name>
    <name type="synonym">Cancer opilio</name>
    <dbReference type="NCBI Taxonomy" id="41210"/>
    <lineage>
        <taxon>Eukaryota</taxon>
        <taxon>Metazoa</taxon>
        <taxon>Ecdysozoa</taxon>
        <taxon>Arthropoda</taxon>
        <taxon>Crustacea</taxon>
        <taxon>Multicrustacea</taxon>
        <taxon>Malacostraca</taxon>
        <taxon>Eumalacostraca</taxon>
        <taxon>Eucarida</taxon>
        <taxon>Decapoda</taxon>
        <taxon>Pleocyemata</taxon>
        <taxon>Brachyura</taxon>
        <taxon>Eubrachyura</taxon>
        <taxon>Majoidea</taxon>
        <taxon>Majidae</taxon>
        <taxon>Chionoecetes</taxon>
    </lineage>
</organism>
<proteinExistence type="predicted"/>
<evidence type="ECO:0000313" key="2">
    <source>
        <dbReference type="EMBL" id="KAG0698758.1"/>
    </source>
</evidence>
<dbReference type="AlphaFoldDB" id="A0A8J8WBY6"/>
<comment type="caution">
    <text evidence="2">The sequence shown here is derived from an EMBL/GenBank/DDBJ whole genome shotgun (WGS) entry which is preliminary data.</text>
</comment>
<sequence>MEESMGILKDCLHTSGNSTLDHSTSHVTLLHSIHDELISQNTSGECPEDQSTLQDITRDYTQHTSQDAPRDSTQDQNTSQDTSGHSTQNHCTSQDTRGVCIQDELTAQDIPTKSSHNHSASQDSPEESQPAPQCNSINCNDRPSLRDTPNDNTADQFPSHKFLMPSVVVPPLIAASQGEQEDLREKNDGQVPQSRLFEDSTMSTNSFTLQLASPVQHHDARSPSQSPSSSPVPLHSPCSSQSEASSSVQPEATTVHLDSNTIQEQNTVCLINKSFSVSYLCQDSSEEPPPSLPLRSLSDMKEGSHSTSNLSSSISPSTICPALPALPKSSFKPPVPHRSPKEAKVEVPHTTEHVCILSDSGTPHSNSPSAPETMMKKKDGPIFHVPLLSEDIADCTFPPKNDSSSADSFNSQPIRQLRGDFRVSAAATTAMAATTTTVTITTTTSAVSTTTTTSQHIPTHTCLEDEVRQESSNPQSQEKVDPSSNIVPASCHILEPKCLQACILVEQEECQDVPVGQKKTQRRCRLQPKTMRGAKLKALVRAQSRTILVLKHKLYREQRRSKALWEALKRNKVSKTNSRKEMCSKVSEVVKKEEVKGIMGMTEPHASPPITRSRNKPKHVAASSCNTASAKREHENNSTKAFKMVSLDHSKDEHELEDIPNVEPIRIPSPNAGKTELQTLVQEFMMRDDVS</sequence>
<feature type="region of interest" description="Disordered" evidence="1">
    <location>
        <begin position="61"/>
        <end position="95"/>
    </location>
</feature>
<evidence type="ECO:0000256" key="1">
    <source>
        <dbReference type="SAM" id="MobiDB-lite"/>
    </source>
</evidence>
<feature type="compositionally biased region" description="Low complexity" evidence="1">
    <location>
        <begin position="222"/>
        <end position="252"/>
    </location>
</feature>
<accession>A0A8J8WBY6</accession>
<feature type="region of interest" description="Disordered" evidence="1">
    <location>
        <begin position="281"/>
        <end position="315"/>
    </location>
</feature>
<feature type="compositionally biased region" description="Polar residues" evidence="1">
    <location>
        <begin position="109"/>
        <end position="123"/>
    </location>
</feature>